<dbReference type="InterPro" id="IPR001841">
    <property type="entry name" value="Znf_RING"/>
</dbReference>
<evidence type="ECO:0000256" key="7">
    <source>
        <dbReference type="SAM" id="MobiDB-lite"/>
    </source>
</evidence>
<reference evidence="10" key="1">
    <citation type="submission" date="2013-05" db="EMBL/GenBank/DDBJ databases">
        <title>The Genome sequence of Mucor circinelloides f. circinelloides 1006PhL.</title>
        <authorList>
            <consortium name="The Broad Institute Genomics Platform"/>
            <person name="Cuomo C."/>
            <person name="Earl A."/>
            <person name="Findley K."/>
            <person name="Lee S.C."/>
            <person name="Walker B."/>
            <person name="Young S."/>
            <person name="Zeng Q."/>
            <person name="Gargeya S."/>
            <person name="Fitzgerald M."/>
            <person name="Haas B."/>
            <person name="Abouelleil A."/>
            <person name="Allen A.W."/>
            <person name="Alvarado L."/>
            <person name="Arachchi H.M."/>
            <person name="Berlin A.M."/>
            <person name="Chapman S.B."/>
            <person name="Gainer-Dewar J."/>
            <person name="Goldberg J."/>
            <person name="Griggs A."/>
            <person name="Gujja S."/>
            <person name="Hansen M."/>
            <person name="Howarth C."/>
            <person name="Imamovic A."/>
            <person name="Ireland A."/>
            <person name="Larimer J."/>
            <person name="McCowan C."/>
            <person name="Murphy C."/>
            <person name="Pearson M."/>
            <person name="Poon T.W."/>
            <person name="Priest M."/>
            <person name="Roberts A."/>
            <person name="Saif S."/>
            <person name="Shea T."/>
            <person name="Sisk P."/>
            <person name="Sykes S."/>
            <person name="Wortman J."/>
            <person name="Nusbaum C."/>
            <person name="Birren B."/>
        </authorList>
    </citation>
    <scope>NUCLEOTIDE SEQUENCE [LARGE SCALE GENOMIC DNA]</scope>
    <source>
        <strain evidence="10">1006PhL</strain>
    </source>
</reference>
<keyword evidence="2" id="KW-0479">Metal-binding</keyword>
<dbReference type="InterPro" id="IPR051834">
    <property type="entry name" value="RING_finger_E3_ligase"/>
</dbReference>
<name>S2KFC2_MUCC1</name>
<dbReference type="STRING" id="1220926.S2KFC2"/>
<feature type="region of interest" description="Disordered" evidence="7">
    <location>
        <begin position="133"/>
        <end position="153"/>
    </location>
</feature>
<keyword evidence="4" id="KW-0833">Ubl conjugation pathway</keyword>
<evidence type="ECO:0000259" key="8">
    <source>
        <dbReference type="PROSITE" id="PS50089"/>
    </source>
</evidence>
<dbReference type="Gene3D" id="3.30.40.10">
    <property type="entry name" value="Zinc/RING finger domain, C3HC4 (zinc finger)"/>
    <property type="match status" value="1"/>
</dbReference>
<feature type="domain" description="RING-type" evidence="8">
    <location>
        <begin position="101"/>
        <end position="126"/>
    </location>
</feature>
<dbReference type="eggNOG" id="KOG0800">
    <property type="taxonomic scope" value="Eukaryota"/>
</dbReference>
<dbReference type="InterPro" id="IPR024766">
    <property type="entry name" value="Znf_RING_H2"/>
</dbReference>
<keyword evidence="5" id="KW-0862">Zinc</keyword>
<dbReference type="OrthoDB" id="2257726at2759"/>
<evidence type="ECO:0000313" key="10">
    <source>
        <dbReference type="Proteomes" id="UP000014254"/>
    </source>
</evidence>
<dbReference type="GO" id="GO:0008270">
    <property type="term" value="F:zinc ion binding"/>
    <property type="evidence" value="ECO:0007669"/>
    <property type="project" value="UniProtKB-KW"/>
</dbReference>
<keyword evidence="3 6" id="KW-0863">Zinc-finger</keyword>
<organism evidence="9 10">
    <name type="scientific">Mucor circinelloides f. circinelloides (strain 1006PhL)</name>
    <name type="common">Mucormycosis agent</name>
    <name type="synonym">Calyptromyces circinelloides</name>
    <dbReference type="NCBI Taxonomy" id="1220926"/>
    <lineage>
        <taxon>Eukaryota</taxon>
        <taxon>Fungi</taxon>
        <taxon>Fungi incertae sedis</taxon>
        <taxon>Mucoromycota</taxon>
        <taxon>Mucoromycotina</taxon>
        <taxon>Mucoromycetes</taxon>
        <taxon>Mucorales</taxon>
        <taxon>Mucorineae</taxon>
        <taxon>Mucoraceae</taxon>
        <taxon>Mucor</taxon>
    </lineage>
</organism>
<dbReference type="GO" id="GO:0005634">
    <property type="term" value="C:nucleus"/>
    <property type="evidence" value="ECO:0007669"/>
    <property type="project" value="TreeGrafter"/>
</dbReference>
<feature type="region of interest" description="Disordered" evidence="7">
    <location>
        <begin position="1"/>
        <end position="27"/>
    </location>
</feature>
<evidence type="ECO:0000256" key="1">
    <source>
        <dbReference type="ARBA" id="ARBA00004906"/>
    </source>
</evidence>
<dbReference type="PANTHER" id="PTHR45931:SF3">
    <property type="entry name" value="RING ZINC FINGER-CONTAINING PROTEIN"/>
    <property type="match status" value="1"/>
</dbReference>
<protein>
    <recommendedName>
        <fullName evidence="8">RING-type domain-containing protein</fullName>
    </recommendedName>
</protein>
<dbReference type="PROSITE" id="PS50089">
    <property type="entry name" value="ZF_RING_2"/>
    <property type="match status" value="1"/>
</dbReference>
<feature type="compositionally biased region" description="Basic and acidic residues" evidence="7">
    <location>
        <begin position="1"/>
        <end position="15"/>
    </location>
</feature>
<dbReference type="Proteomes" id="UP000014254">
    <property type="component" value="Unassembled WGS sequence"/>
</dbReference>
<dbReference type="GO" id="GO:0006511">
    <property type="term" value="P:ubiquitin-dependent protein catabolic process"/>
    <property type="evidence" value="ECO:0007669"/>
    <property type="project" value="TreeGrafter"/>
</dbReference>
<dbReference type="SUPFAM" id="SSF57850">
    <property type="entry name" value="RING/U-box"/>
    <property type="match status" value="1"/>
</dbReference>
<dbReference type="InParanoid" id="S2KFC2"/>
<keyword evidence="10" id="KW-1185">Reference proteome</keyword>
<evidence type="ECO:0000256" key="6">
    <source>
        <dbReference type="PROSITE-ProRule" id="PRU00175"/>
    </source>
</evidence>
<dbReference type="PANTHER" id="PTHR45931">
    <property type="entry name" value="SI:CH211-59O9.10"/>
    <property type="match status" value="1"/>
</dbReference>
<dbReference type="EMBL" id="KE123913">
    <property type="protein sequence ID" value="EPB91050.1"/>
    <property type="molecule type" value="Genomic_DNA"/>
</dbReference>
<dbReference type="AlphaFoldDB" id="S2KFC2"/>
<evidence type="ECO:0000256" key="2">
    <source>
        <dbReference type="ARBA" id="ARBA00022723"/>
    </source>
</evidence>
<evidence type="ECO:0000256" key="4">
    <source>
        <dbReference type="ARBA" id="ARBA00022786"/>
    </source>
</evidence>
<evidence type="ECO:0000256" key="5">
    <source>
        <dbReference type="ARBA" id="ARBA00022833"/>
    </source>
</evidence>
<accession>S2KFC2</accession>
<dbReference type="InterPro" id="IPR013083">
    <property type="entry name" value="Znf_RING/FYVE/PHD"/>
</dbReference>
<dbReference type="Pfam" id="PF12678">
    <property type="entry name" value="zf-rbx1"/>
    <property type="match status" value="1"/>
</dbReference>
<evidence type="ECO:0000256" key="3">
    <source>
        <dbReference type="ARBA" id="ARBA00022771"/>
    </source>
</evidence>
<proteinExistence type="predicted"/>
<sequence>MTNDDRYQQRNDDTYNRNNQESYDTHFDQDDSHTAAIENGMDRPNVVDLQTTIGREDLPQMLQRFLSFFNQNDGQQQQGASDSEIAALGRRTLDIYDSVKLPCNHEYHSECIHHWLKLNSSCPMCRQSISSTKQQQQQQQQQRPIPPTQDEPDLIIMRREMADRMYRENAPLHYMDDVD</sequence>
<dbReference type="VEuPathDB" id="FungiDB:HMPREF1544_02119"/>
<dbReference type="GO" id="GO:0061630">
    <property type="term" value="F:ubiquitin protein ligase activity"/>
    <property type="evidence" value="ECO:0007669"/>
    <property type="project" value="TreeGrafter"/>
</dbReference>
<dbReference type="OMA" id="IMRREMA"/>
<evidence type="ECO:0000313" key="9">
    <source>
        <dbReference type="EMBL" id="EPB91050.1"/>
    </source>
</evidence>
<gene>
    <name evidence="9" type="ORF">HMPREF1544_02119</name>
</gene>
<comment type="pathway">
    <text evidence="1">Protein modification; protein ubiquitination.</text>
</comment>